<organism evidence="1 2">
    <name type="scientific">Lecanicillium saksenae</name>
    <dbReference type="NCBI Taxonomy" id="468837"/>
    <lineage>
        <taxon>Eukaryota</taxon>
        <taxon>Fungi</taxon>
        <taxon>Dikarya</taxon>
        <taxon>Ascomycota</taxon>
        <taxon>Pezizomycotina</taxon>
        <taxon>Sordariomycetes</taxon>
        <taxon>Hypocreomycetidae</taxon>
        <taxon>Hypocreales</taxon>
        <taxon>Cordycipitaceae</taxon>
        <taxon>Lecanicillium</taxon>
    </lineage>
</organism>
<evidence type="ECO:0000313" key="2">
    <source>
        <dbReference type="Proteomes" id="UP001148737"/>
    </source>
</evidence>
<accession>A0ACC1R609</accession>
<sequence>MMEAAKSGPKIAIIGAGPAGLTLASILVRNRFTDITIFEHEPSRSSRSQGGSLDLHVETGQAALKAADLFAEFGKHCRRDDEDFTIVDSANTILFSSNGQSRGRPEIDRQLLRNMLLDSTPETMIRWRTKVNSVQPGKVTLSNGEELAGFELIVGADGAWSSVRPCLTHVKPFYSGISGYELCIRKNATDYKVAAEMLGHGSYFALGDGRCFLIQRQGNGDYRMVAAAHKPENWGTQEVLMQGTEEDRFKHFLHGEYADFAPELCQLIDMADADHRHWPFYMLPVGLRWHHQRGVTMIGDAAHLMTPFAGEGVNNAMADALSLANLILQHQKGDLDEAVRSYEEEMFRRIEPSMARTWSNLQNRFFTAEPAAIMAKRLGGLFKK</sequence>
<evidence type="ECO:0000313" key="1">
    <source>
        <dbReference type="EMBL" id="KAJ3499093.1"/>
    </source>
</evidence>
<gene>
    <name evidence="1" type="ORF">NLG97_g623</name>
</gene>
<proteinExistence type="predicted"/>
<reference evidence="1" key="1">
    <citation type="submission" date="2022-07" db="EMBL/GenBank/DDBJ databases">
        <title>Genome Sequence of Lecanicillium saksenae.</title>
        <authorList>
            <person name="Buettner E."/>
        </authorList>
    </citation>
    <scope>NUCLEOTIDE SEQUENCE</scope>
    <source>
        <strain evidence="1">VT-O1</strain>
    </source>
</reference>
<dbReference type="Proteomes" id="UP001148737">
    <property type="component" value="Unassembled WGS sequence"/>
</dbReference>
<name>A0ACC1R609_9HYPO</name>
<protein>
    <submittedName>
        <fullName evidence="1">Uncharacterized protein</fullName>
    </submittedName>
</protein>
<keyword evidence="2" id="KW-1185">Reference proteome</keyword>
<dbReference type="EMBL" id="JANAKD010000022">
    <property type="protein sequence ID" value="KAJ3499093.1"/>
    <property type="molecule type" value="Genomic_DNA"/>
</dbReference>
<comment type="caution">
    <text evidence="1">The sequence shown here is derived from an EMBL/GenBank/DDBJ whole genome shotgun (WGS) entry which is preliminary data.</text>
</comment>